<dbReference type="Pfam" id="PF19335">
    <property type="entry name" value="HMBD"/>
    <property type="match status" value="1"/>
</dbReference>
<evidence type="ECO:0000313" key="14">
    <source>
        <dbReference type="Proteomes" id="UP000027284"/>
    </source>
</evidence>
<feature type="transmembrane region" description="Helical" evidence="11">
    <location>
        <begin position="197"/>
        <end position="217"/>
    </location>
</feature>
<dbReference type="NCBIfam" id="TIGR01494">
    <property type="entry name" value="ATPase_P-type"/>
    <property type="match status" value="1"/>
</dbReference>
<dbReference type="Gene3D" id="1.20.1110.10">
    <property type="entry name" value="Calcium-transporting ATPase, transmembrane domain"/>
    <property type="match status" value="1"/>
</dbReference>
<keyword evidence="8" id="KW-1278">Translocase</keyword>
<dbReference type="InterPro" id="IPR007029">
    <property type="entry name" value="YHS_dom"/>
</dbReference>
<dbReference type="GO" id="GO:0016887">
    <property type="term" value="F:ATP hydrolysis activity"/>
    <property type="evidence" value="ECO:0007669"/>
    <property type="project" value="InterPro"/>
</dbReference>
<dbReference type="InterPro" id="IPR059000">
    <property type="entry name" value="ATPase_P-type_domA"/>
</dbReference>
<keyword evidence="7 11" id="KW-0067">ATP-binding</keyword>
<dbReference type="InterPro" id="IPR018303">
    <property type="entry name" value="ATPase_P-typ_P_site"/>
</dbReference>
<feature type="transmembrane region" description="Helical" evidence="11">
    <location>
        <begin position="237"/>
        <end position="259"/>
    </location>
</feature>
<proteinExistence type="inferred from homology"/>
<dbReference type="Gene3D" id="1.10.620.20">
    <property type="entry name" value="Ribonucleotide Reductase, subunit A"/>
    <property type="match status" value="1"/>
</dbReference>
<reference evidence="13 14" key="1">
    <citation type="submission" date="2014-04" db="EMBL/GenBank/DDBJ databases">
        <title>The Genome Sequence of Thermoanaerobaculum aquaticum MP-01, The First Cultivated Group 23 Acidobacterium.</title>
        <authorList>
            <person name="Stamps B.W."/>
            <person name="Losey N.A."/>
            <person name="Lawson P.A."/>
            <person name="Stevenson B.S."/>
        </authorList>
    </citation>
    <scope>NUCLEOTIDE SEQUENCE [LARGE SCALE GENOMIC DNA]</scope>
    <source>
        <strain evidence="13 14">MP-01</strain>
    </source>
</reference>
<comment type="subcellular location">
    <subcellularLocation>
        <location evidence="1">Cell membrane</location>
        <topology evidence="1">Multi-pass membrane protein</topology>
    </subcellularLocation>
</comment>
<dbReference type="PRINTS" id="PR00119">
    <property type="entry name" value="CATATPASE"/>
</dbReference>
<dbReference type="InterPro" id="IPR011017">
    <property type="entry name" value="TRASH_dom"/>
</dbReference>
<dbReference type="CDD" id="cd02094">
    <property type="entry name" value="P-type_ATPase_Cu-like"/>
    <property type="match status" value="1"/>
</dbReference>
<evidence type="ECO:0000256" key="5">
    <source>
        <dbReference type="ARBA" id="ARBA00022723"/>
    </source>
</evidence>
<keyword evidence="3 11" id="KW-1003">Cell membrane</keyword>
<keyword evidence="14" id="KW-1185">Reference proteome</keyword>
<dbReference type="SMART" id="SM00746">
    <property type="entry name" value="TRASH"/>
    <property type="match status" value="1"/>
</dbReference>
<dbReference type="InterPro" id="IPR001757">
    <property type="entry name" value="P_typ_ATPase"/>
</dbReference>
<feature type="transmembrane region" description="Helical" evidence="11">
    <location>
        <begin position="166"/>
        <end position="185"/>
    </location>
</feature>
<dbReference type="PRINTS" id="PR00943">
    <property type="entry name" value="CUATPASE"/>
</dbReference>
<dbReference type="OrthoDB" id="9813266at2"/>
<feature type="transmembrane region" description="Helical" evidence="11">
    <location>
        <begin position="390"/>
        <end position="412"/>
    </location>
</feature>
<dbReference type="FunFam" id="2.70.150.10:FF:000020">
    <property type="entry name" value="Copper-exporting P-type ATPase A"/>
    <property type="match status" value="1"/>
</dbReference>
<dbReference type="NCBIfam" id="TIGR01511">
    <property type="entry name" value="ATPase-IB1_Cu"/>
    <property type="match status" value="1"/>
</dbReference>
<keyword evidence="4 11" id="KW-0812">Transmembrane</keyword>
<evidence type="ECO:0000256" key="1">
    <source>
        <dbReference type="ARBA" id="ARBA00004651"/>
    </source>
</evidence>
<sequence>MDKHHQPKMMLPTAQAGVRDPVCEMTVDPEKTPHRFAYKGVTYFFCCEHCLARFSANPDAYLQAAPAPGAAHTHAAPAPQAPAAAHAMYTCPMHPEVRKPGPGSCPLCGMALEPLEVAAEEPENPELADFKRRFWVALACSLPLFALAMGPSHWGWHLPVSPEALTWLQALLATPVVLWAGWPLLQRAWQSILLRALNMFTLIGVGVVAAYAFSLAATVFPGVFPASLRLPDGSLPVYFEAAAGIVTLVLLGQVLELLARGRTSQAIRSLLKLAPPTARRLKEDGSLEEIPLGEVKVGDHLQVRPGDRVPVDGVVISGQSQVDESMMTGESVPVPKKAGDRVFAGTVNSHGALVIRAEKVGSDTLLAHIVQLVAEAQRSRAPVQRLADKVAAVFVPVVLAVAAVTFVIWAWVGPEPRLAHALVNAVAVLIIACPCALGLATPMSVMVAMGRGARAGVLFRNAEAIELLAKVDTLVVDKTGTLTEGKPSLKASHFSPGVSEEQALQLVASAEKPSEHPLASALVAEAQKRGLELLPCEGFQAHPGQGIEATVHGQKVLVGSAAFLEKHGVLLPEAAKSGDASVFLAANGVFLASFSYADPIKPTAVKAIAELQREGVTVVMATGDRREIAQRVAWELGISRVYAEVSPQGKVELVEKLKAEGKIVAMAGDGINDAPSLAAAHVGIAMGTGTDVAMETAPVTLVKGDLTAILRARRLAKKTMANIKQNLFWAFIYNTLGVPIAAGVLYPVFGLALSPVIAAAAMSFSSLSVVGNALRLQRTAL</sequence>
<dbReference type="InterPro" id="IPR023299">
    <property type="entry name" value="ATPase_P-typ_cyto_dom_N"/>
</dbReference>
<dbReference type="InterPro" id="IPR008250">
    <property type="entry name" value="ATPase_P-typ_transduc_dom_A_sf"/>
</dbReference>
<dbReference type="EMBL" id="JMFG01000015">
    <property type="protein sequence ID" value="KDA53998.1"/>
    <property type="molecule type" value="Genomic_DNA"/>
</dbReference>
<dbReference type="InterPro" id="IPR045800">
    <property type="entry name" value="HMBD"/>
</dbReference>
<dbReference type="GO" id="GO:0060003">
    <property type="term" value="P:copper ion export"/>
    <property type="evidence" value="ECO:0007669"/>
    <property type="project" value="UniProtKB-ARBA"/>
</dbReference>
<comment type="caution">
    <text evidence="13">The sequence shown here is derived from an EMBL/GenBank/DDBJ whole genome shotgun (WGS) entry which is preliminary data.</text>
</comment>
<evidence type="ECO:0000256" key="8">
    <source>
        <dbReference type="ARBA" id="ARBA00022967"/>
    </source>
</evidence>
<evidence type="ECO:0000256" key="9">
    <source>
        <dbReference type="ARBA" id="ARBA00022989"/>
    </source>
</evidence>
<dbReference type="NCBIfam" id="TIGR01525">
    <property type="entry name" value="ATPase-IB_hvy"/>
    <property type="match status" value="1"/>
</dbReference>
<dbReference type="AlphaFoldDB" id="A0A062XT50"/>
<feature type="domain" description="TRASH" evidence="12">
    <location>
        <begin position="20"/>
        <end position="58"/>
    </location>
</feature>
<dbReference type="PROSITE" id="PS00154">
    <property type="entry name" value="ATPASE_E1_E2"/>
    <property type="match status" value="1"/>
</dbReference>
<keyword evidence="6 11" id="KW-0547">Nucleotide-binding</keyword>
<accession>A0A062XT50</accession>
<dbReference type="GO" id="GO:0055070">
    <property type="term" value="P:copper ion homeostasis"/>
    <property type="evidence" value="ECO:0007669"/>
    <property type="project" value="TreeGrafter"/>
</dbReference>
<evidence type="ECO:0000256" key="3">
    <source>
        <dbReference type="ARBA" id="ARBA00022475"/>
    </source>
</evidence>
<dbReference type="InterPro" id="IPR012348">
    <property type="entry name" value="RNR-like"/>
</dbReference>
<dbReference type="SUPFAM" id="SSF81665">
    <property type="entry name" value="Calcium ATPase, transmembrane domain M"/>
    <property type="match status" value="1"/>
</dbReference>
<dbReference type="InterPro" id="IPR036412">
    <property type="entry name" value="HAD-like_sf"/>
</dbReference>
<evidence type="ECO:0000256" key="6">
    <source>
        <dbReference type="ARBA" id="ARBA00022741"/>
    </source>
</evidence>
<dbReference type="Gene3D" id="3.40.1110.10">
    <property type="entry name" value="Calcium-transporting ATPase, cytoplasmic domain N"/>
    <property type="match status" value="1"/>
</dbReference>
<dbReference type="SUPFAM" id="SSF47240">
    <property type="entry name" value="Ferritin-like"/>
    <property type="match status" value="1"/>
</dbReference>
<evidence type="ECO:0000256" key="2">
    <source>
        <dbReference type="ARBA" id="ARBA00006024"/>
    </source>
</evidence>
<dbReference type="Proteomes" id="UP000027284">
    <property type="component" value="Unassembled WGS sequence"/>
</dbReference>
<dbReference type="Gene3D" id="3.40.50.1000">
    <property type="entry name" value="HAD superfamily/HAD-like"/>
    <property type="match status" value="1"/>
</dbReference>
<dbReference type="Gene3D" id="2.70.150.10">
    <property type="entry name" value="Calcium-transporting ATPase, cytoplasmic transduction domain A"/>
    <property type="match status" value="1"/>
</dbReference>
<keyword evidence="9 11" id="KW-1133">Transmembrane helix</keyword>
<dbReference type="STRING" id="1312852.EG19_02020"/>
<evidence type="ECO:0000256" key="7">
    <source>
        <dbReference type="ARBA" id="ARBA00022840"/>
    </source>
</evidence>
<dbReference type="Pfam" id="PF04945">
    <property type="entry name" value="YHS"/>
    <property type="match status" value="1"/>
</dbReference>
<dbReference type="GO" id="GO:0043682">
    <property type="term" value="F:P-type divalent copper transporter activity"/>
    <property type="evidence" value="ECO:0007669"/>
    <property type="project" value="TreeGrafter"/>
</dbReference>
<protein>
    <submittedName>
        <fullName evidence="13">Haloacid dehalogenase</fullName>
    </submittedName>
</protein>
<dbReference type="GO" id="GO:0016491">
    <property type="term" value="F:oxidoreductase activity"/>
    <property type="evidence" value="ECO:0007669"/>
    <property type="project" value="InterPro"/>
</dbReference>
<feature type="transmembrane region" description="Helical" evidence="11">
    <location>
        <begin position="134"/>
        <end position="154"/>
    </location>
</feature>
<gene>
    <name evidence="13" type="ORF">EG19_02020</name>
</gene>
<dbReference type="PANTHER" id="PTHR43520">
    <property type="entry name" value="ATP7, ISOFORM B"/>
    <property type="match status" value="1"/>
</dbReference>
<dbReference type="InterPro" id="IPR027256">
    <property type="entry name" value="P-typ_ATPase_IB"/>
</dbReference>
<feature type="transmembrane region" description="Helical" evidence="11">
    <location>
        <begin position="752"/>
        <end position="774"/>
    </location>
</feature>
<dbReference type="PANTHER" id="PTHR43520:SF8">
    <property type="entry name" value="P-TYPE CU(+) TRANSPORTER"/>
    <property type="match status" value="1"/>
</dbReference>
<comment type="similarity">
    <text evidence="2 11">Belongs to the cation transport ATPase (P-type) (TC 3.A.3) family. Type IB subfamily.</text>
</comment>
<evidence type="ECO:0000256" key="11">
    <source>
        <dbReference type="RuleBase" id="RU362081"/>
    </source>
</evidence>
<dbReference type="InterPro" id="IPR009078">
    <property type="entry name" value="Ferritin-like_SF"/>
</dbReference>
<organism evidence="13 14">
    <name type="scientific">Thermoanaerobaculum aquaticum</name>
    <dbReference type="NCBI Taxonomy" id="1312852"/>
    <lineage>
        <taxon>Bacteria</taxon>
        <taxon>Pseudomonadati</taxon>
        <taxon>Acidobacteriota</taxon>
        <taxon>Thermoanaerobaculia</taxon>
        <taxon>Thermoanaerobaculales</taxon>
        <taxon>Thermoanaerobaculaceae</taxon>
        <taxon>Thermoanaerobaculum</taxon>
    </lineage>
</organism>
<dbReference type="GO" id="GO:0005524">
    <property type="term" value="F:ATP binding"/>
    <property type="evidence" value="ECO:0007669"/>
    <property type="project" value="UniProtKB-UniRule"/>
</dbReference>
<dbReference type="GO" id="GO:0005886">
    <property type="term" value="C:plasma membrane"/>
    <property type="evidence" value="ECO:0007669"/>
    <property type="project" value="UniProtKB-SubCell"/>
</dbReference>
<name>A0A062XT50_9BACT</name>
<dbReference type="SUPFAM" id="SSF56784">
    <property type="entry name" value="HAD-like"/>
    <property type="match status" value="1"/>
</dbReference>
<dbReference type="Pfam" id="PF00702">
    <property type="entry name" value="Hydrolase"/>
    <property type="match status" value="1"/>
</dbReference>
<evidence type="ECO:0000259" key="12">
    <source>
        <dbReference type="SMART" id="SM00746"/>
    </source>
</evidence>
<dbReference type="RefSeq" id="WP_053334986.1">
    <property type="nucleotide sequence ID" value="NZ_JMFG01000015.1"/>
</dbReference>
<keyword evidence="10 11" id="KW-0472">Membrane</keyword>
<feature type="transmembrane region" description="Helical" evidence="11">
    <location>
        <begin position="418"/>
        <end position="441"/>
    </location>
</feature>
<dbReference type="SUPFAM" id="SSF81653">
    <property type="entry name" value="Calcium ATPase, transduction domain A"/>
    <property type="match status" value="1"/>
</dbReference>
<dbReference type="Pfam" id="PF00122">
    <property type="entry name" value="E1-E2_ATPase"/>
    <property type="match status" value="1"/>
</dbReference>
<evidence type="ECO:0000256" key="10">
    <source>
        <dbReference type="ARBA" id="ARBA00023136"/>
    </source>
</evidence>
<keyword evidence="5 11" id="KW-0479">Metal-binding</keyword>
<dbReference type="InterPro" id="IPR023298">
    <property type="entry name" value="ATPase_P-typ_TM_dom_sf"/>
</dbReference>
<evidence type="ECO:0000313" key="13">
    <source>
        <dbReference type="EMBL" id="KDA53998.1"/>
    </source>
</evidence>
<dbReference type="NCBIfam" id="TIGR01512">
    <property type="entry name" value="ATPase-IB2_Cd"/>
    <property type="match status" value="1"/>
</dbReference>
<dbReference type="GO" id="GO:0005507">
    <property type="term" value="F:copper ion binding"/>
    <property type="evidence" value="ECO:0007669"/>
    <property type="project" value="TreeGrafter"/>
</dbReference>
<evidence type="ECO:0000256" key="4">
    <source>
        <dbReference type="ARBA" id="ARBA00022692"/>
    </source>
</evidence>
<feature type="transmembrane region" description="Helical" evidence="11">
    <location>
        <begin position="727"/>
        <end position="746"/>
    </location>
</feature>
<dbReference type="InterPro" id="IPR023214">
    <property type="entry name" value="HAD_sf"/>
</dbReference>